<keyword evidence="1" id="KW-0732">Signal</keyword>
<evidence type="ECO:0000256" key="1">
    <source>
        <dbReference type="SAM" id="SignalP"/>
    </source>
</evidence>
<reference evidence="2 3" key="1">
    <citation type="submission" date="2015-06" db="EMBL/GenBank/DDBJ databases">
        <title>Improved classification and identification of acetic acid bacteria using matrix-assisted laser desorption/ionization time-of-flight mass spectrometry; Gluconobacter nephelii and Gluconobacter uchimurae are later heterotypic synonyms of Gluconobacter japonicus and Gluconobacter oxydans, respectively.</title>
        <authorList>
            <person name="Li L."/>
            <person name="Cleenwerck I."/>
            <person name="De Vuyst L."/>
            <person name="Vandamme P."/>
        </authorList>
    </citation>
    <scope>NUCLEOTIDE SEQUENCE [LARGE SCALE GENOMIC DNA]</scope>
    <source>
        <strain evidence="2 3">LMG 1625</strain>
    </source>
</reference>
<sequence length="126" mass="12978">MKKASFLLFCTVSIAGTTGAFTKAFCADTPNVVTDVFSDPVKVKHAAHDNAVEIPASALLNHPVLGVDPTDGWLQVQTDQGVVLVKPSKVGTSGKVATPKTTNCALLSPSSRAANNETPGLASGCR</sequence>
<feature type="chain" id="PRO_5007551919" evidence="1">
    <location>
        <begin position="23"/>
        <end position="126"/>
    </location>
</feature>
<name>A0A149Q2S8_9PROT</name>
<dbReference type="Proteomes" id="UP000075473">
    <property type="component" value="Unassembled WGS sequence"/>
</dbReference>
<dbReference type="RefSeq" id="WP_062251000.1">
    <property type="nucleotide sequence ID" value="NZ_LHZA01000157.1"/>
</dbReference>
<comment type="caution">
    <text evidence="2">The sequence shown here is derived from an EMBL/GenBank/DDBJ whole genome shotgun (WGS) entry which is preliminary data.</text>
</comment>
<dbReference type="AlphaFoldDB" id="A0A149Q2S8"/>
<accession>A0A149Q2S8</accession>
<organism evidence="2 3">
    <name type="scientific">Acetobacter cerevisiae</name>
    <dbReference type="NCBI Taxonomy" id="178900"/>
    <lineage>
        <taxon>Bacteria</taxon>
        <taxon>Pseudomonadati</taxon>
        <taxon>Pseudomonadota</taxon>
        <taxon>Alphaproteobacteria</taxon>
        <taxon>Acetobacterales</taxon>
        <taxon>Acetobacteraceae</taxon>
        <taxon>Acetobacter</taxon>
    </lineage>
</organism>
<dbReference type="EMBL" id="LHZA01000157">
    <property type="protein sequence ID" value="KXU91648.1"/>
    <property type="molecule type" value="Genomic_DNA"/>
</dbReference>
<gene>
    <name evidence="2" type="ORF">AD928_12990</name>
</gene>
<protein>
    <submittedName>
        <fullName evidence="2">Uncharacterized protein</fullName>
    </submittedName>
</protein>
<evidence type="ECO:0000313" key="3">
    <source>
        <dbReference type="Proteomes" id="UP000075473"/>
    </source>
</evidence>
<evidence type="ECO:0000313" key="2">
    <source>
        <dbReference type="EMBL" id="KXU91648.1"/>
    </source>
</evidence>
<proteinExistence type="predicted"/>
<feature type="signal peptide" evidence="1">
    <location>
        <begin position="1"/>
        <end position="22"/>
    </location>
</feature>
<dbReference type="PATRIC" id="fig|178900.5.peg.337"/>